<dbReference type="InterPro" id="IPR002711">
    <property type="entry name" value="HNH"/>
</dbReference>
<dbReference type="Pfam" id="PF01844">
    <property type="entry name" value="HNH"/>
    <property type="match status" value="1"/>
</dbReference>
<dbReference type="Pfam" id="PF26348">
    <property type="entry name" value="SRA_ScoMcrA"/>
    <property type="match status" value="1"/>
</dbReference>
<keyword evidence="3" id="KW-1185">Reference proteome</keyword>
<evidence type="ECO:0000313" key="3">
    <source>
        <dbReference type="Proteomes" id="UP000295711"/>
    </source>
</evidence>
<dbReference type="GO" id="GO:0008270">
    <property type="term" value="F:zinc ion binding"/>
    <property type="evidence" value="ECO:0007669"/>
    <property type="project" value="InterPro"/>
</dbReference>
<evidence type="ECO:0000259" key="1">
    <source>
        <dbReference type="SMART" id="SM00507"/>
    </source>
</evidence>
<dbReference type="OrthoDB" id="9779761at2"/>
<sequence length="287" mass="32955">MSFDPGLELGDKITNADVVKIFACGNMGGMRRSKKTGTLVIISDETKGLYRDEWREGVLYYTGMGKVGNQVLNGNQNGTLYYSNSNGVEVHLFEVMEKTVYTYRGVVVLAREPYQTRQPDDHGNMRDVWIFPLKLVDTFEKKIKEAYERDIVKLPNKELGRRFEINASAKGPKKAETTVYYRNPYLKALVKRIAMGKCQWCKAEAPFIDNYGEPYLEEHHVQELANGGKDEIDNVVAVCPNCHRKIHILNKDSYKTELKDIALLNKQRYERMMTYSSMSAKNNRKRG</sequence>
<comment type="caution">
    <text evidence="2">The sequence shown here is derived from an EMBL/GenBank/DDBJ whole genome shotgun (WGS) entry which is preliminary data.</text>
</comment>
<gene>
    <name evidence="2" type="ORF">EV212_102241</name>
</gene>
<accession>A0A4R2LI31</accession>
<dbReference type="CDD" id="cd00085">
    <property type="entry name" value="HNHc"/>
    <property type="match status" value="1"/>
</dbReference>
<organism evidence="2 3">
    <name type="scientific">Frisingicoccus caecimuris</name>
    <dbReference type="NCBI Taxonomy" id="1796636"/>
    <lineage>
        <taxon>Bacteria</taxon>
        <taxon>Bacillati</taxon>
        <taxon>Bacillota</taxon>
        <taxon>Clostridia</taxon>
        <taxon>Lachnospirales</taxon>
        <taxon>Lachnospiraceae</taxon>
        <taxon>Frisingicoccus</taxon>
    </lineage>
</organism>
<dbReference type="GO" id="GO:0004519">
    <property type="term" value="F:endonuclease activity"/>
    <property type="evidence" value="ECO:0007669"/>
    <property type="project" value="InterPro"/>
</dbReference>
<proteinExistence type="predicted"/>
<evidence type="ECO:0000313" key="2">
    <source>
        <dbReference type="EMBL" id="TCO85923.1"/>
    </source>
</evidence>
<feature type="domain" description="HNH nuclease" evidence="1">
    <location>
        <begin position="185"/>
        <end position="244"/>
    </location>
</feature>
<dbReference type="AlphaFoldDB" id="A0A4R2LI31"/>
<name>A0A4R2LI31_9FIRM</name>
<reference evidence="2 3" key="1">
    <citation type="submission" date="2019-03" db="EMBL/GenBank/DDBJ databases">
        <title>Genomic Encyclopedia of Type Strains, Phase IV (KMG-IV): sequencing the most valuable type-strain genomes for metagenomic binning, comparative biology and taxonomic classification.</title>
        <authorList>
            <person name="Goeker M."/>
        </authorList>
    </citation>
    <scope>NUCLEOTIDE SEQUENCE [LARGE SCALE GENOMIC DNA]</scope>
    <source>
        <strain evidence="2 3">DSM 28559</strain>
    </source>
</reference>
<dbReference type="InterPro" id="IPR003615">
    <property type="entry name" value="HNH_nuc"/>
</dbReference>
<dbReference type="GO" id="GO:0003676">
    <property type="term" value="F:nucleic acid binding"/>
    <property type="evidence" value="ECO:0007669"/>
    <property type="project" value="InterPro"/>
</dbReference>
<dbReference type="Gene3D" id="1.10.30.50">
    <property type="match status" value="1"/>
</dbReference>
<dbReference type="InterPro" id="IPR058712">
    <property type="entry name" value="SRA_ScoMcrA"/>
</dbReference>
<dbReference type="EMBL" id="SLXA01000002">
    <property type="protein sequence ID" value="TCO85923.1"/>
    <property type="molecule type" value="Genomic_DNA"/>
</dbReference>
<dbReference type="SMART" id="SM00507">
    <property type="entry name" value="HNHc"/>
    <property type="match status" value="1"/>
</dbReference>
<protein>
    <submittedName>
        <fullName evidence="2">5-methylcytosine-specific restriction protein A</fullName>
    </submittedName>
</protein>
<dbReference type="RefSeq" id="WP_132088925.1">
    <property type="nucleotide sequence ID" value="NZ_JANKAQ010000001.1"/>
</dbReference>
<dbReference type="Proteomes" id="UP000295711">
    <property type="component" value="Unassembled WGS sequence"/>
</dbReference>